<keyword evidence="4" id="KW-0808">Transferase</keyword>
<feature type="region of interest" description="Disordered" evidence="11">
    <location>
        <begin position="160"/>
        <end position="181"/>
    </location>
</feature>
<dbReference type="InterPro" id="IPR001245">
    <property type="entry name" value="Ser-Thr/Tyr_kinase_cat_dom"/>
</dbReference>
<evidence type="ECO:0000256" key="11">
    <source>
        <dbReference type="SAM" id="MobiDB-lite"/>
    </source>
</evidence>
<dbReference type="InterPro" id="IPR011009">
    <property type="entry name" value="Kinase-like_dom_sf"/>
</dbReference>
<dbReference type="PROSITE" id="PS50011">
    <property type="entry name" value="PROTEIN_KINASE_DOM"/>
    <property type="match status" value="1"/>
</dbReference>
<keyword evidence="6" id="KW-0418">Kinase</keyword>
<dbReference type="GO" id="GO:0005524">
    <property type="term" value="F:ATP binding"/>
    <property type="evidence" value="ECO:0007669"/>
    <property type="project" value="UniProtKB-KW"/>
</dbReference>
<keyword evidence="9" id="KW-0829">Tyrosine-protein kinase</keyword>
<dbReference type="WBParaSite" id="ACRNAN_Path_103.g376.t1">
    <property type="protein sequence ID" value="ACRNAN_Path_103.g376.t1"/>
    <property type="gene ID" value="ACRNAN_Path_103.g376"/>
</dbReference>
<organism evidence="14 15">
    <name type="scientific">Acrobeloides nanus</name>
    <dbReference type="NCBI Taxonomy" id="290746"/>
    <lineage>
        <taxon>Eukaryota</taxon>
        <taxon>Metazoa</taxon>
        <taxon>Ecdysozoa</taxon>
        <taxon>Nematoda</taxon>
        <taxon>Chromadorea</taxon>
        <taxon>Rhabditida</taxon>
        <taxon>Tylenchina</taxon>
        <taxon>Cephalobomorpha</taxon>
        <taxon>Cephaloboidea</taxon>
        <taxon>Cephalobidae</taxon>
        <taxon>Acrobeloides</taxon>
    </lineage>
</organism>
<evidence type="ECO:0000256" key="12">
    <source>
        <dbReference type="SAM" id="Phobius"/>
    </source>
</evidence>
<evidence type="ECO:0000313" key="15">
    <source>
        <dbReference type="WBParaSite" id="ACRNAN_Path_103.g376.t1"/>
    </source>
</evidence>
<sequence length="662" mass="74586">MCSKVDSKYVNCLPECPKGFFYKLTEVQRFCCEPCFKGCLDGCTGNKSTIGKKGCNRCKYAVFDDDSKQYRCLEYDDGLVSSLDVCPRGYYAEDSKKKSITEFECKKCHKNCERCSSGGNDKDEDACICAAWADTTTEIRNNSIHYICIQNPDHRDTVIDDSSTTTKKSQKKTVPRTKKITTTRSPTTISTIILLTSSTDKTVIPRTKKIATTRSPTTISNNILLISSTDKTVVPRTKKIATTRSPTTISNNILIIPSTDKVNWIKNMDGFLFTIIIILVFFIFICTIYLLKMLLKRCIAKHYKDNTNLSGIQMTSDLSANESLLQPSPIFETELRIMAPVAKISSIAESPPNSSTIIDPSQTTQSNGNIFFPERSVSLETTFSNAPSINKLNIITKEQINILNKISEGQFGIVHQGVYKNQPVAIKKSKIQDPKAIKEAIDESTFMVRHSHPHIQKLLGVSLFDGFMIISKLRLGSLESFLRTNQDSLSIKNLLLYCTQIATAVEFLHSLNKIHGDLAARNVLVKSINHVEIGDFGLSRTLKRDQTGYKNSGKAAGRWLSPECLKTWIFDKPNDVWAFGITCWEVFTLGSKLPYEDQRLETNQEKRAHLERLENGYKLPQPTEVECLEEYAIMLRCWVYPAHGRANIQQVLQSFETLLHEV</sequence>
<reference evidence="15" key="1">
    <citation type="submission" date="2022-11" db="UniProtKB">
        <authorList>
            <consortium name="WormBaseParasite"/>
        </authorList>
    </citation>
    <scope>IDENTIFICATION</scope>
</reference>
<dbReference type="GO" id="GO:0008284">
    <property type="term" value="P:positive regulation of cell population proliferation"/>
    <property type="evidence" value="ECO:0007669"/>
    <property type="project" value="TreeGrafter"/>
</dbReference>
<dbReference type="GO" id="GO:0012505">
    <property type="term" value="C:endomembrane system"/>
    <property type="evidence" value="ECO:0007669"/>
    <property type="project" value="UniProtKB-SubCell"/>
</dbReference>
<dbReference type="Pfam" id="PF07714">
    <property type="entry name" value="PK_Tyr_Ser-Thr"/>
    <property type="match status" value="1"/>
</dbReference>
<dbReference type="PANTHER" id="PTHR24416">
    <property type="entry name" value="TYROSINE-PROTEIN KINASE RECEPTOR"/>
    <property type="match status" value="1"/>
</dbReference>
<dbReference type="InterPro" id="IPR050122">
    <property type="entry name" value="RTK"/>
</dbReference>
<comment type="catalytic activity">
    <reaction evidence="10">
        <text>L-tyrosyl-[protein] + ATP = O-phospho-L-tyrosyl-[protein] + ADP + H(+)</text>
        <dbReference type="Rhea" id="RHEA:10596"/>
        <dbReference type="Rhea" id="RHEA-COMP:10136"/>
        <dbReference type="Rhea" id="RHEA-COMP:20101"/>
        <dbReference type="ChEBI" id="CHEBI:15378"/>
        <dbReference type="ChEBI" id="CHEBI:30616"/>
        <dbReference type="ChEBI" id="CHEBI:46858"/>
        <dbReference type="ChEBI" id="CHEBI:61978"/>
        <dbReference type="ChEBI" id="CHEBI:456216"/>
        <dbReference type="EC" id="2.7.10.1"/>
    </reaction>
</comment>
<dbReference type="FunFam" id="1.10.510.10:FF:001512">
    <property type="entry name" value="Receptor tyrosine-protein kinase erbB-2"/>
    <property type="match status" value="1"/>
</dbReference>
<dbReference type="Proteomes" id="UP000887540">
    <property type="component" value="Unplaced"/>
</dbReference>
<dbReference type="PANTHER" id="PTHR24416:SF566">
    <property type="entry name" value="EPIDERMAL GROWTH FACTOR RECEPTOR"/>
    <property type="match status" value="1"/>
</dbReference>
<evidence type="ECO:0000256" key="1">
    <source>
        <dbReference type="ARBA" id="ARBA00004308"/>
    </source>
</evidence>
<comment type="subcellular location">
    <subcellularLocation>
        <location evidence="1">Endomembrane system</location>
    </subcellularLocation>
    <subcellularLocation>
        <location evidence="2">Membrane</location>
        <topology evidence="2">Single-pass type I membrane protein</topology>
    </subcellularLocation>
</comment>
<dbReference type="GO" id="GO:0007169">
    <property type="term" value="P:cell surface receptor protein tyrosine kinase signaling pathway"/>
    <property type="evidence" value="ECO:0007669"/>
    <property type="project" value="TreeGrafter"/>
</dbReference>
<feature type="transmembrane region" description="Helical" evidence="12">
    <location>
        <begin position="271"/>
        <end position="291"/>
    </location>
</feature>
<dbReference type="GO" id="GO:0009925">
    <property type="term" value="C:basal plasma membrane"/>
    <property type="evidence" value="ECO:0007669"/>
    <property type="project" value="TreeGrafter"/>
</dbReference>
<dbReference type="GO" id="GO:0043235">
    <property type="term" value="C:receptor complex"/>
    <property type="evidence" value="ECO:0007669"/>
    <property type="project" value="TreeGrafter"/>
</dbReference>
<dbReference type="SUPFAM" id="SSF57184">
    <property type="entry name" value="Growth factor receptor domain"/>
    <property type="match status" value="1"/>
</dbReference>
<dbReference type="GO" id="GO:0004714">
    <property type="term" value="F:transmembrane receptor protein tyrosine kinase activity"/>
    <property type="evidence" value="ECO:0007669"/>
    <property type="project" value="UniProtKB-EC"/>
</dbReference>
<evidence type="ECO:0000256" key="9">
    <source>
        <dbReference type="ARBA" id="ARBA00023137"/>
    </source>
</evidence>
<keyword evidence="5" id="KW-0547">Nucleotide-binding</keyword>
<keyword evidence="12" id="KW-1133">Transmembrane helix</keyword>
<evidence type="ECO:0000256" key="5">
    <source>
        <dbReference type="ARBA" id="ARBA00022741"/>
    </source>
</evidence>
<dbReference type="AlphaFoldDB" id="A0A914BUL0"/>
<evidence type="ECO:0000256" key="3">
    <source>
        <dbReference type="ARBA" id="ARBA00011902"/>
    </source>
</evidence>
<dbReference type="Gene3D" id="3.30.200.20">
    <property type="entry name" value="Phosphorylase Kinase, domain 1"/>
    <property type="match status" value="1"/>
</dbReference>
<evidence type="ECO:0000256" key="2">
    <source>
        <dbReference type="ARBA" id="ARBA00004479"/>
    </source>
</evidence>
<accession>A0A914BUL0</accession>
<feature type="compositionally biased region" description="Basic residues" evidence="11">
    <location>
        <begin position="168"/>
        <end position="181"/>
    </location>
</feature>
<dbReference type="PRINTS" id="PR00109">
    <property type="entry name" value="TYRKINASE"/>
</dbReference>
<keyword evidence="8 12" id="KW-0472">Membrane</keyword>
<evidence type="ECO:0000256" key="7">
    <source>
        <dbReference type="ARBA" id="ARBA00022840"/>
    </source>
</evidence>
<evidence type="ECO:0000256" key="8">
    <source>
        <dbReference type="ARBA" id="ARBA00023136"/>
    </source>
</evidence>
<keyword evidence="14" id="KW-1185">Reference proteome</keyword>
<proteinExistence type="predicted"/>
<dbReference type="EC" id="2.7.10.1" evidence="3"/>
<keyword evidence="7" id="KW-0067">ATP-binding</keyword>
<dbReference type="Gene3D" id="1.10.510.10">
    <property type="entry name" value="Transferase(Phosphotransferase) domain 1"/>
    <property type="match status" value="1"/>
</dbReference>
<dbReference type="GO" id="GO:0048680">
    <property type="term" value="P:positive regulation of axon regeneration"/>
    <property type="evidence" value="ECO:0007669"/>
    <property type="project" value="UniProtKB-ARBA"/>
</dbReference>
<evidence type="ECO:0000256" key="4">
    <source>
        <dbReference type="ARBA" id="ARBA00022679"/>
    </source>
</evidence>
<dbReference type="GO" id="GO:0043066">
    <property type="term" value="P:negative regulation of apoptotic process"/>
    <property type="evidence" value="ECO:0007669"/>
    <property type="project" value="TreeGrafter"/>
</dbReference>
<evidence type="ECO:0000259" key="13">
    <source>
        <dbReference type="PROSITE" id="PS50011"/>
    </source>
</evidence>
<evidence type="ECO:0000256" key="6">
    <source>
        <dbReference type="ARBA" id="ARBA00022777"/>
    </source>
</evidence>
<dbReference type="SUPFAM" id="SSF56112">
    <property type="entry name" value="Protein kinase-like (PK-like)"/>
    <property type="match status" value="1"/>
</dbReference>
<keyword evidence="12" id="KW-0812">Transmembrane</keyword>
<evidence type="ECO:0000313" key="14">
    <source>
        <dbReference type="Proteomes" id="UP000887540"/>
    </source>
</evidence>
<protein>
    <recommendedName>
        <fullName evidence="3">receptor protein-tyrosine kinase</fullName>
        <ecNumber evidence="3">2.7.10.1</ecNumber>
    </recommendedName>
</protein>
<name>A0A914BUL0_9BILA</name>
<feature type="domain" description="Protein kinase" evidence="13">
    <location>
        <begin position="400"/>
        <end position="662"/>
    </location>
</feature>
<dbReference type="GO" id="GO:0061564">
    <property type="term" value="P:axon development"/>
    <property type="evidence" value="ECO:0007669"/>
    <property type="project" value="UniProtKB-ARBA"/>
</dbReference>
<dbReference type="InterPro" id="IPR000719">
    <property type="entry name" value="Prot_kinase_dom"/>
</dbReference>
<evidence type="ECO:0000256" key="10">
    <source>
        <dbReference type="ARBA" id="ARBA00051243"/>
    </source>
</evidence>
<dbReference type="InterPro" id="IPR009030">
    <property type="entry name" value="Growth_fac_rcpt_cys_sf"/>
</dbReference>